<name>A0A0A8Z129_ARUDO</name>
<proteinExistence type="predicted"/>
<reference evidence="1" key="2">
    <citation type="journal article" date="2015" name="Data Brief">
        <title>Shoot transcriptome of the giant reed, Arundo donax.</title>
        <authorList>
            <person name="Barrero R.A."/>
            <person name="Guerrero F.D."/>
            <person name="Moolhuijzen P."/>
            <person name="Goolsby J.A."/>
            <person name="Tidwell J."/>
            <person name="Bellgard S.E."/>
            <person name="Bellgard M.I."/>
        </authorList>
    </citation>
    <scope>NUCLEOTIDE SEQUENCE</scope>
    <source>
        <tissue evidence="1">Shoot tissue taken approximately 20 cm above the soil surface</tissue>
    </source>
</reference>
<organism evidence="1">
    <name type="scientific">Arundo donax</name>
    <name type="common">Giant reed</name>
    <name type="synonym">Donax arundinaceus</name>
    <dbReference type="NCBI Taxonomy" id="35708"/>
    <lineage>
        <taxon>Eukaryota</taxon>
        <taxon>Viridiplantae</taxon>
        <taxon>Streptophyta</taxon>
        <taxon>Embryophyta</taxon>
        <taxon>Tracheophyta</taxon>
        <taxon>Spermatophyta</taxon>
        <taxon>Magnoliopsida</taxon>
        <taxon>Liliopsida</taxon>
        <taxon>Poales</taxon>
        <taxon>Poaceae</taxon>
        <taxon>PACMAD clade</taxon>
        <taxon>Arundinoideae</taxon>
        <taxon>Arundineae</taxon>
        <taxon>Arundo</taxon>
    </lineage>
</organism>
<evidence type="ECO:0000313" key="1">
    <source>
        <dbReference type="EMBL" id="JAD31403.1"/>
    </source>
</evidence>
<protein>
    <submittedName>
        <fullName evidence="1">Uncharacterized protein</fullName>
    </submittedName>
</protein>
<dbReference type="EMBL" id="GBRH01266492">
    <property type="protein sequence ID" value="JAD31403.1"/>
    <property type="molecule type" value="Transcribed_RNA"/>
</dbReference>
<sequence>MGEEKQAAYFPYIRIPSCHS</sequence>
<reference evidence="1" key="1">
    <citation type="submission" date="2014-09" db="EMBL/GenBank/DDBJ databases">
        <authorList>
            <person name="Magalhaes I.L.F."/>
            <person name="Oliveira U."/>
            <person name="Santos F.R."/>
            <person name="Vidigal T.H.D.A."/>
            <person name="Brescovit A.D."/>
            <person name="Santos A.J."/>
        </authorList>
    </citation>
    <scope>NUCLEOTIDE SEQUENCE</scope>
    <source>
        <tissue evidence="1">Shoot tissue taken approximately 20 cm above the soil surface</tissue>
    </source>
</reference>
<accession>A0A0A8Z129</accession>
<dbReference type="AlphaFoldDB" id="A0A0A8Z129"/>